<keyword evidence="1" id="KW-0812">Transmembrane</keyword>
<dbReference type="EMBL" id="JARIHO010000053">
    <property type="protein sequence ID" value="KAJ7320901.1"/>
    <property type="molecule type" value="Genomic_DNA"/>
</dbReference>
<accession>A0AAD6ZGK3</accession>
<dbReference type="AlphaFoldDB" id="A0AAD6ZGK3"/>
<organism evidence="2 3">
    <name type="scientific">Mycena albidolilacea</name>
    <dbReference type="NCBI Taxonomy" id="1033008"/>
    <lineage>
        <taxon>Eukaryota</taxon>
        <taxon>Fungi</taxon>
        <taxon>Dikarya</taxon>
        <taxon>Basidiomycota</taxon>
        <taxon>Agaricomycotina</taxon>
        <taxon>Agaricomycetes</taxon>
        <taxon>Agaricomycetidae</taxon>
        <taxon>Agaricales</taxon>
        <taxon>Marasmiineae</taxon>
        <taxon>Mycenaceae</taxon>
        <taxon>Mycena</taxon>
    </lineage>
</organism>
<protein>
    <submittedName>
        <fullName evidence="2">Uncharacterized protein</fullName>
    </submittedName>
</protein>
<keyword evidence="1" id="KW-0472">Membrane</keyword>
<keyword evidence="1" id="KW-1133">Transmembrane helix</keyword>
<proteinExistence type="predicted"/>
<evidence type="ECO:0000313" key="3">
    <source>
        <dbReference type="Proteomes" id="UP001218218"/>
    </source>
</evidence>
<comment type="caution">
    <text evidence="2">The sequence shown here is derived from an EMBL/GenBank/DDBJ whole genome shotgun (WGS) entry which is preliminary data.</text>
</comment>
<dbReference type="InterPro" id="IPR003903">
    <property type="entry name" value="UIM_dom"/>
</dbReference>
<keyword evidence="3" id="KW-1185">Reference proteome</keyword>
<evidence type="ECO:0000313" key="2">
    <source>
        <dbReference type="EMBL" id="KAJ7320901.1"/>
    </source>
</evidence>
<gene>
    <name evidence="2" type="ORF">DFH08DRAFT_970604</name>
</gene>
<sequence length="456" mass="50643">MNALQTANGNCCIHCGNQLTVEVAEGGKVPGSSFIRPFKPILCTVFVLLQVAGLGVSSPIALEKSAVAIASNTLVPVVRIPMTKTAKWWLLLRYPIYMLVSLTLALMTTGHQMQAPRSTLSRLTSAEKTPRVAMEWRLDGLFGVKSPTPEREWQEDADLQLAMELSLGQMQPHNSAPSPSHPMPRPSLRLPVAITRAAAPSATSTLAPRPLHITMQLNTDWMETASLQSTFHVKHSRPLKTPRCLMVVYWDEDHEPHAVFYIHLLLTWPMWQVAEATSHFATLLGDNPDLEVYDPRFKTWASVGPTYPHPIIADETLLLHRSNMQCLALDKVVHTFHPPPSTAPMHFRQNLPAERKALHTISDSDIKVVWVNKRAFKQEYEDNSVLRHAQLPRLDPDLIVIDDDDTPPLTASSLTSTLSLPSLSAALSPPWPAGMYIVDMVKGFRKMLGLKGMGLN</sequence>
<feature type="transmembrane region" description="Helical" evidence="1">
    <location>
        <begin position="88"/>
        <end position="107"/>
    </location>
</feature>
<name>A0AAD6ZGK3_9AGAR</name>
<dbReference type="Proteomes" id="UP001218218">
    <property type="component" value="Unassembled WGS sequence"/>
</dbReference>
<dbReference type="PROSITE" id="PS50330">
    <property type="entry name" value="UIM"/>
    <property type="match status" value="1"/>
</dbReference>
<evidence type="ECO:0000256" key="1">
    <source>
        <dbReference type="SAM" id="Phobius"/>
    </source>
</evidence>
<reference evidence="2" key="1">
    <citation type="submission" date="2023-03" db="EMBL/GenBank/DDBJ databases">
        <title>Massive genome expansion in bonnet fungi (Mycena s.s.) driven by repeated elements and novel gene families across ecological guilds.</title>
        <authorList>
            <consortium name="Lawrence Berkeley National Laboratory"/>
            <person name="Harder C.B."/>
            <person name="Miyauchi S."/>
            <person name="Viragh M."/>
            <person name="Kuo A."/>
            <person name="Thoen E."/>
            <person name="Andreopoulos B."/>
            <person name="Lu D."/>
            <person name="Skrede I."/>
            <person name="Drula E."/>
            <person name="Henrissat B."/>
            <person name="Morin E."/>
            <person name="Kohler A."/>
            <person name="Barry K."/>
            <person name="LaButti K."/>
            <person name="Morin E."/>
            <person name="Salamov A."/>
            <person name="Lipzen A."/>
            <person name="Mereny Z."/>
            <person name="Hegedus B."/>
            <person name="Baldrian P."/>
            <person name="Stursova M."/>
            <person name="Weitz H."/>
            <person name="Taylor A."/>
            <person name="Grigoriev I.V."/>
            <person name="Nagy L.G."/>
            <person name="Martin F."/>
            <person name="Kauserud H."/>
        </authorList>
    </citation>
    <scope>NUCLEOTIDE SEQUENCE</scope>
    <source>
        <strain evidence="2">CBHHK002</strain>
    </source>
</reference>